<organism evidence="2 3">
    <name type="scientific">Enterovibrio norvegicus</name>
    <dbReference type="NCBI Taxonomy" id="188144"/>
    <lineage>
        <taxon>Bacteria</taxon>
        <taxon>Pseudomonadati</taxon>
        <taxon>Pseudomonadota</taxon>
        <taxon>Gammaproteobacteria</taxon>
        <taxon>Vibrionales</taxon>
        <taxon>Vibrionaceae</taxon>
        <taxon>Enterovibrio</taxon>
    </lineage>
</organism>
<name>A0ABV4KWX1_9GAMM</name>
<dbReference type="Proteomes" id="UP001569154">
    <property type="component" value="Unassembled WGS sequence"/>
</dbReference>
<dbReference type="EMBL" id="JBGONM010000004">
    <property type="protein sequence ID" value="MEZ8079967.1"/>
    <property type="molecule type" value="Genomic_DNA"/>
</dbReference>
<feature type="chain" id="PRO_5045611709" evidence="1">
    <location>
        <begin position="24"/>
        <end position="113"/>
    </location>
</feature>
<protein>
    <submittedName>
        <fullName evidence="2">Uncharacterized protein</fullName>
    </submittedName>
</protein>
<gene>
    <name evidence="2" type="ORF">ACED35_02520</name>
</gene>
<feature type="signal peptide" evidence="1">
    <location>
        <begin position="1"/>
        <end position="23"/>
    </location>
</feature>
<evidence type="ECO:0000313" key="3">
    <source>
        <dbReference type="Proteomes" id="UP001569154"/>
    </source>
</evidence>
<comment type="caution">
    <text evidence="2">The sequence shown here is derived from an EMBL/GenBank/DDBJ whole genome shotgun (WGS) entry which is preliminary data.</text>
</comment>
<dbReference type="RefSeq" id="WP_083257304.1">
    <property type="nucleotide sequence ID" value="NZ_AJYG02000047.1"/>
</dbReference>
<evidence type="ECO:0000256" key="1">
    <source>
        <dbReference type="SAM" id="SignalP"/>
    </source>
</evidence>
<keyword evidence="1" id="KW-0732">Signal</keyword>
<sequence length="113" mass="12729">MLKIIRHQILFLSLMSLTLPSLASDNLTGKVIFTGLYGDGRFFIQTDRDINELGCERSRIDVAPNHPQISHWLSISLAAYTTGGEIQFKTRGCYGGYPTLDTTDRTWLHSKPQ</sequence>
<proteinExistence type="predicted"/>
<keyword evidence="3" id="KW-1185">Reference proteome</keyword>
<reference evidence="2 3" key="1">
    <citation type="submission" date="2024-06" db="EMBL/GenBank/DDBJ databases">
        <authorList>
            <person name="Steensen K."/>
            <person name="Seneca J."/>
            <person name="Bartlau N."/>
            <person name="Yu A.X."/>
            <person name="Polz M.F."/>
        </authorList>
    </citation>
    <scope>NUCLEOTIDE SEQUENCE [LARGE SCALE GENOMIC DNA]</scope>
    <source>
        <strain evidence="2 3">1F260</strain>
    </source>
</reference>
<accession>A0ABV4KWX1</accession>
<evidence type="ECO:0000313" key="2">
    <source>
        <dbReference type="EMBL" id="MEZ8079967.1"/>
    </source>
</evidence>